<protein>
    <submittedName>
        <fullName evidence="2">(malaria parasite P. vivax) hypothetical protein</fullName>
    </submittedName>
</protein>
<comment type="caution">
    <text evidence="2">The sequence shown here is derived from an EMBL/GenBank/DDBJ whole genome shotgun (WGS) entry which is preliminary data.</text>
</comment>
<reference evidence="2" key="1">
    <citation type="submission" date="2021-09" db="EMBL/GenBank/DDBJ databases">
        <authorList>
            <consortium name="Pathogen Informatics"/>
        </authorList>
    </citation>
    <scope>NUCLEOTIDE SEQUENCE</scope>
    <source>
        <strain evidence="2">PvW1</strain>
    </source>
</reference>
<accession>A0A8S4H995</accession>
<dbReference type="AlphaFoldDB" id="A0A8S4H995"/>
<keyword evidence="1" id="KW-0472">Membrane</keyword>
<feature type="transmembrane region" description="Helical" evidence="1">
    <location>
        <begin position="159"/>
        <end position="179"/>
    </location>
</feature>
<dbReference type="EMBL" id="CAJZCX010000005">
    <property type="protein sequence ID" value="CAG9475206.1"/>
    <property type="molecule type" value="Genomic_DNA"/>
</dbReference>
<keyword evidence="1" id="KW-1133">Transmembrane helix</keyword>
<gene>
    <name evidence="2" type="ORF">PVW1_100060600</name>
</gene>
<evidence type="ECO:0000313" key="2">
    <source>
        <dbReference type="EMBL" id="CAG9475206.1"/>
    </source>
</evidence>
<dbReference type="VEuPathDB" id="PlasmoDB:PVPAM_010008400"/>
<organism evidence="2 3">
    <name type="scientific">Plasmodium vivax</name>
    <name type="common">malaria parasite P. vivax</name>
    <dbReference type="NCBI Taxonomy" id="5855"/>
    <lineage>
        <taxon>Eukaryota</taxon>
        <taxon>Sar</taxon>
        <taxon>Alveolata</taxon>
        <taxon>Apicomplexa</taxon>
        <taxon>Aconoidasida</taxon>
        <taxon>Haemosporida</taxon>
        <taxon>Plasmodiidae</taxon>
        <taxon>Plasmodium</taxon>
        <taxon>Plasmodium (Plasmodium)</taxon>
    </lineage>
</organism>
<feature type="transmembrane region" description="Helical" evidence="1">
    <location>
        <begin position="225"/>
        <end position="250"/>
    </location>
</feature>
<dbReference type="Pfam" id="PF12420">
    <property type="entry name" value="DUF3671"/>
    <property type="match status" value="1"/>
</dbReference>
<name>A0A8S4H995_PLAVI</name>
<evidence type="ECO:0000313" key="3">
    <source>
        <dbReference type="Proteomes" id="UP000779233"/>
    </source>
</evidence>
<dbReference type="InterPro" id="IPR022139">
    <property type="entry name" value="Fam-L/Fam-M-like_plasmodium"/>
</dbReference>
<evidence type="ECO:0000256" key="1">
    <source>
        <dbReference type="SAM" id="Phobius"/>
    </source>
</evidence>
<keyword evidence="1" id="KW-0812">Transmembrane</keyword>
<sequence length="278" mass="32865">MKEYKNVLSVFKVAASILFIWIHNPYNDMYNFVNNLENLYNVEMTSHTRLQRLLAKHEPKKELGHSSVRNKLLENNAYENAQYTSGDLSKYAQLKKKGLNDLDLYKKLYKQRYSKSNVLGKFDCYCEKKVFDKFDYIHELKEKLQHDKRSFNKKLDKMLTIRFIIFGLVPLIGFIIPLLKNDYFEIIPGCFQGCDIESHLQETGTPKPHKDGYTFLSIDKNTWNLITYVDLAFSCIATVIVLFVVLYILLKMLKYKKLKAGKDKMRLKEYYHFFNTPL</sequence>
<dbReference type="Proteomes" id="UP000779233">
    <property type="component" value="Unassembled WGS sequence"/>
</dbReference>
<proteinExistence type="predicted"/>